<dbReference type="InterPro" id="IPR001387">
    <property type="entry name" value="Cro/C1-type_HTH"/>
</dbReference>
<dbReference type="Gene3D" id="1.10.260.40">
    <property type="entry name" value="lambda repressor-like DNA-binding domains"/>
    <property type="match status" value="1"/>
</dbReference>
<reference evidence="3" key="1">
    <citation type="journal article" date="2014" name="Int. J. Syst. Evol. Microbiol.">
        <title>Complete genome sequence of Corynebacterium casei LMG S-19264T (=DSM 44701T), isolated from a smear-ripened cheese.</title>
        <authorList>
            <consortium name="US DOE Joint Genome Institute (JGI-PGF)"/>
            <person name="Walter F."/>
            <person name="Albersmeier A."/>
            <person name="Kalinowski J."/>
            <person name="Ruckert C."/>
        </authorList>
    </citation>
    <scope>NUCLEOTIDE SEQUENCE</scope>
    <source>
        <strain evidence="3">CGMCC 1.15388</strain>
    </source>
</reference>
<evidence type="ECO:0000259" key="2">
    <source>
        <dbReference type="PROSITE" id="PS50943"/>
    </source>
</evidence>
<sequence>MRKLNNVRELGLAIRDARRSAGLTQLELSREANVSRRWLIAVENGEAQAPDATKLFDTLRALNISFGLGSSGEDSTSQANQDAADALRIMDQQS</sequence>
<evidence type="ECO:0000313" key="4">
    <source>
        <dbReference type="Proteomes" id="UP000633136"/>
    </source>
</evidence>
<dbReference type="AlphaFoldDB" id="A0A917EPZ3"/>
<dbReference type="Pfam" id="PF01381">
    <property type="entry name" value="HTH_3"/>
    <property type="match status" value="1"/>
</dbReference>
<gene>
    <name evidence="3" type="ORF">GCM10011401_08930</name>
</gene>
<dbReference type="PROSITE" id="PS50943">
    <property type="entry name" value="HTH_CROC1"/>
    <property type="match status" value="1"/>
</dbReference>
<evidence type="ECO:0000313" key="3">
    <source>
        <dbReference type="EMBL" id="GGE64007.1"/>
    </source>
</evidence>
<feature type="compositionally biased region" description="Polar residues" evidence="1">
    <location>
        <begin position="72"/>
        <end position="81"/>
    </location>
</feature>
<comment type="caution">
    <text evidence="3">The sequence shown here is derived from an EMBL/GenBank/DDBJ whole genome shotgun (WGS) entry which is preliminary data.</text>
</comment>
<protein>
    <recommendedName>
        <fullName evidence="2">HTH cro/C1-type domain-containing protein</fullName>
    </recommendedName>
</protein>
<keyword evidence="4" id="KW-1185">Reference proteome</keyword>
<accession>A0A917EPZ3</accession>
<dbReference type="InterPro" id="IPR010982">
    <property type="entry name" value="Lambda_DNA-bd_dom_sf"/>
</dbReference>
<dbReference type="SUPFAM" id="SSF47413">
    <property type="entry name" value="lambda repressor-like DNA-binding domains"/>
    <property type="match status" value="1"/>
</dbReference>
<organism evidence="3 4">
    <name type="scientific">Nesterenkonia cremea</name>
    <dbReference type="NCBI Taxonomy" id="1882340"/>
    <lineage>
        <taxon>Bacteria</taxon>
        <taxon>Bacillati</taxon>
        <taxon>Actinomycetota</taxon>
        <taxon>Actinomycetes</taxon>
        <taxon>Micrococcales</taxon>
        <taxon>Micrococcaceae</taxon>
        <taxon>Nesterenkonia</taxon>
    </lineage>
</organism>
<dbReference type="RefSeq" id="WP_188683119.1">
    <property type="nucleotide sequence ID" value="NZ_BMIS01000003.1"/>
</dbReference>
<feature type="domain" description="HTH cro/C1-type" evidence="2">
    <location>
        <begin position="14"/>
        <end position="69"/>
    </location>
</feature>
<name>A0A917EPZ3_9MICC</name>
<proteinExistence type="predicted"/>
<dbReference type="SMART" id="SM00530">
    <property type="entry name" value="HTH_XRE"/>
    <property type="match status" value="1"/>
</dbReference>
<evidence type="ECO:0000256" key="1">
    <source>
        <dbReference type="SAM" id="MobiDB-lite"/>
    </source>
</evidence>
<dbReference type="GO" id="GO:0003677">
    <property type="term" value="F:DNA binding"/>
    <property type="evidence" value="ECO:0007669"/>
    <property type="project" value="InterPro"/>
</dbReference>
<dbReference type="EMBL" id="BMIS01000003">
    <property type="protein sequence ID" value="GGE64007.1"/>
    <property type="molecule type" value="Genomic_DNA"/>
</dbReference>
<dbReference type="CDD" id="cd00093">
    <property type="entry name" value="HTH_XRE"/>
    <property type="match status" value="1"/>
</dbReference>
<reference evidence="3" key="2">
    <citation type="submission" date="2020-09" db="EMBL/GenBank/DDBJ databases">
        <authorList>
            <person name="Sun Q."/>
            <person name="Zhou Y."/>
        </authorList>
    </citation>
    <scope>NUCLEOTIDE SEQUENCE</scope>
    <source>
        <strain evidence="3">CGMCC 1.15388</strain>
    </source>
</reference>
<dbReference type="Proteomes" id="UP000633136">
    <property type="component" value="Unassembled WGS sequence"/>
</dbReference>
<feature type="region of interest" description="Disordered" evidence="1">
    <location>
        <begin position="68"/>
        <end position="94"/>
    </location>
</feature>